<dbReference type="EMBL" id="WUEK01000004">
    <property type="protein sequence ID" value="MXG89580.1"/>
    <property type="molecule type" value="Genomic_DNA"/>
</dbReference>
<dbReference type="RefSeq" id="WP_160877136.1">
    <property type="nucleotide sequence ID" value="NZ_WUEK01000004.1"/>
</dbReference>
<evidence type="ECO:0000313" key="2">
    <source>
        <dbReference type="Proteomes" id="UP000473325"/>
    </source>
</evidence>
<accession>A0A6L7ESC8</accession>
<organism evidence="1 2">
    <name type="scientific">Nocardioides flavescens</name>
    <dbReference type="NCBI Taxonomy" id="2691959"/>
    <lineage>
        <taxon>Bacteria</taxon>
        <taxon>Bacillati</taxon>
        <taxon>Actinomycetota</taxon>
        <taxon>Actinomycetes</taxon>
        <taxon>Propionibacteriales</taxon>
        <taxon>Nocardioidaceae</taxon>
        <taxon>Nocardioides</taxon>
    </lineage>
</organism>
<proteinExistence type="predicted"/>
<evidence type="ECO:0000313" key="1">
    <source>
        <dbReference type="EMBL" id="MXG89580.1"/>
    </source>
</evidence>
<protein>
    <submittedName>
        <fullName evidence="1">Uncharacterized protein</fullName>
    </submittedName>
</protein>
<dbReference type="Proteomes" id="UP000473325">
    <property type="component" value="Unassembled WGS sequence"/>
</dbReference>
<gene>
    <name evidence="1" type="ORF">GRQ65_08460</name>
</gene>
<name>A0A6L7ESC8_9ACTN</name>
<reference evidence="1 2" key="1">
    <citation type="submission" date="2019-12" db="EMBL/GenBank/DDBJ databases">
        <authorList>
            <person name="Kun Z."/>
        </authorList>
    </citation>
    <scope>NUCLEOTIDE SEQUENCE [LARGE SCALE GENOMIC DNA]</scope>
    <source>
        <strain evidence="1 2">YIM 123512</strain>
    </source>
</reference>
<dbReference type="AlphaFoldDB" id="A0A6L7ESC8"/>
<comment type="caution">
    <text evidence="1">The sequence shown here is derived from an EMBL/GenBank/DDBJ whole genome shotgun (WGS) entry which is preliminary data.</text>
</comment>
<sequence>MMRVVGIDERHLVREREGANYLLYVYDGSELEPRTSWSVTSRLLLDTDVPTILRWLPEHLPRDACWSLGVVTSPPYPDEDSDVVVDWIVGADVLNTPGSGGIEAELAADMLARRDRATLP</sequence>
<keyword evidence="2" id="KW-1185">Reference proteome</keyword>